<accession>A0A3G8YDW8</accession>
<name>A0A3G8YDW8_9DEIO</name>
<dbReference type="CDD" id="cd02955">
    <property type="entry name" value="SSP411"/>
    <property type="match status" value="1"/>
</dbReference>
<dbReference type="InterPro" id="IPR012341">
    <property type="entry name" value="6hp_glycosidase-like_sf"/>
</dbReference>
<evidence type="ECO:0000259" key="1">
    <source>
        <dbReference type="Pfam" id="PF03190"/>
    </source>
</evidence>
<dbReference type="InterPro" id="IPR008928">
    <property type="entry name" value="6-hairpin_glycosidase_sf"/>
</dbReference>
<keyword evidence="3" id="KW-1185">Reference proteome</keyword>
<organism evidence="2 3">
    <name type="scientific">Deinococcus psychrotolerans</name>
    <dbReference type="NCBI Taxonomy" id="2489213"/>
    <lineage>
        <taxon>Bacteria</taxon>
        <taxon>Thermotogati</taxon>
        <taxon>Deinococcota</taxon>
        <taxon>Deinococci</taxon>
        <taxon>Deinococcales</taxon>
        <taxon>Deinococcaceae</taxon>
        <taxon>Deinococcus</taxon>
    </lineage>
</organism>
<dbReference type="AlphaFoldDB" id="A0A3G8YDW8"/>
<evidence type="ECO:0000313" key="3">
    <source>
        <dbReference type="Proteomes" id="UP000276417"/>
    </source>
</evidence>
<dbReference type="GO" id="GO:0005975">
    <property type="term" value="P:carbohydrate metabolic process"/>
    <property type="evidence" value="ECO:0007669"/>
    <property type="project" value="InterPro"/>
</dbReference>
<dbReference type="InterPro" id="IPR036249">
    <property type="entry name" value="Thioredoxin-like_sf"/>
</dbReference>
<dbReference type="Proteomes" id="UP000276417">
    <property type="component" value="Chromosome 1"/>
</dbReference>
<reference evidence="2 3" key="1">
    <citation type="submission" date="2018-11" db="EMBL/GenBank/DDBJ databases">
        <title>Deinococcus shelandsis sp. nov., isolated from South Shetland Islands soil of Antarctica.</title>
        <authorList>
            <person name="Tian J."/>
        </authorList>
    </citation>
    <scope>NUCLEOTIDE SEQUENCE [LARGE SCALE GENOMIC DNA]</scope>
    <source>
        <strain evidence="2 3">S14-83T</strain>
    </source>
</reference>
<dbReference type="PANTHER" id="PTHR42899:SF1">
    <property type="entry name" value="SPERMATOGENESIS-ASSOCIATED PROTEIN 20"/>
    <property type="match status" value="1"/>
</dbReference>
<dbReference type="OrthoDB" id="9762614at2"/>
<dbReference type="Pfam" id="PF03190">
    <property type="entry name" value="Thioredox_DsbH"/>
    <property type="match status" value="1"/>
</dbReference>
<dbReference type="EMBL" id="CP034183">
    <property type="protein sequence ID" value="AZI43512.1"/>
    <property type="molecule type" value="Genomic_DNA"/>
</dbReference>
<dbReference type="Gene3D" id="1.50.10.10">
    <property type="match status" value="1"/>
</dbReference>
<dbReference type="SUPFAM" id="SSF48208">
    <property type="entry name" value="Six-hairpin glycosidases"/>
    <property type="match status" value="1"/>
</dbReference>
<sequence length="681" mass="75822">MNRPPNRLAQESSPYLRQHQDNPVDWYPWGEEAFAAARERDVPLLLSVGYSTCHWCHVMAHESFENAQIAEFMNAHFVNIKIDREERPDVDGIYMSAVQALTGSGGWPMTVFALPSGEPFYAGTYFPPQDRQGLPSFARLLSSMATTWQEQREKILGNAEAVTAHLREQTPPQTESPLPEDFLTQGVENLSRVYDARYGGFGRAPKFPAPTTLSFLLTQPQGRDMALATLTMMGRGGIYDQLGGGWHRYSVDQYWLVPHFEKMLYDNAQLTRTLLSAYQVSQNPDFLRLARETLSYLEREMLGPEGGFYSAQDADQNGIEGQFFVWTPQELKLLGEDAEWVQAYFGVTPEGNFQDPHRPEFGRRSVLSVPKDLGVLAAELGRDETELSEKLARARQLLFEERQKRTPPGTDDKILTSWNGLALGAFAEAARITAEPHFLEIAKQNAEFVWKHLRDPDGGLLHTYKSGVAKVRGLLEDQALYGLGLVSLYQAGGDLKHLHWARELWQFCAAHFWDEDAGLFYSTGGPAEKLLTRQAQAFDSAVMSDNAAAALLGMWMSRYFAGETEGERLARRTVQTFGDQMLSAAGGFGGLWQVAAFLDSPHTEVALLGTPEQRRPLEVELARHFLPFSVIAPAAIGGGLEVLEHRSGAGVAYVCVNRACDLPTSQVDVLAQQLGKISGER</sequence>
<dbReference type="Gene3D" id="3.40.30.10">
    <property type="entry name" value="Glutaredoxin"/>
    <property type="match status" value="1"/>
</dbReference>
<dbReference type="PIRSF" id="PIRSF006402">
    <property type="entry name" value="UCP006402_thioredoxin"/>
    <property type="match status" value="1"/>
</dbReference>
<dbReference type="RefSeq" id="WP_124872212.1">
    <property type="nucleotide sequence ID" value="NZ_CP034183.1"/>
</dbReference>
<dbReference type="InterPro" id="IPR004879">
    <property type="entry name" value="Ssp411-like_TRX"/>
</dbReference>
<dbReference type="InterPro" id="IPR024705">
    <property type="entry name" value="Ssp411"/>
</dbReference>
<feature type="domain" description="Spermatogenesis-associated protein 20-like TRX" evidence="1">
    <location>
        <begin position="5"/>
        <end position="166"/>
    </location>
</feature>
<protein>
    <submittedName>
        <fullName evidence="2">Thioredoxin domain-containing protein</fullName>
    </submittedName>
</protein>
<evidence type="ECO:0000313" key="2">
    <source>
        <dbReference type="EMBL" id="AZI43512.1"/>
    </source>
</evidence>
<gene>
    <name evidence="2" type="ORF">EHF33_12785</name>
</gene>
<dbReference type="PANTHER" id="PTHR42899">
    <property type="entry name" value="SPERMATOGENESIS-ASSOCIATED PROTEIN 20"/>
    <property type="match status" value="1"/>
</dbReference>
<proteinExistence type="predicted"/>
<dbReference type="SUPFAM" id="SSF52833">
    <property type="entry name" value="Thioredoxin-like"/>
    <property type="match status" value="1"/>
</dbReference>
<dbReference type="KEGG" id="dph:EHF33_12785"/>